<accession>A0A974BMJ2</accession>
<feature type="transmembrane region" description="Helical" evidence="7">
    <location>
        <begin position="158"/>
        <end position="180"/>
    </location>
</feature>
<evidence type="ECO:0000256" key="4">
    <source>
        <dbReference type="ARBA" id="ARBA00022692"/>
    </source>
</evidence>
<evidence type="ECO:0000256" key="7">
    <source>
        <dbReference type="SAM" id="Phobius"/>
    </source>
</evidence>
<dbReference type="InterPro" id="IPR037185">
    <property type="entry name" value="EmrE-like"/>
</dbReference>
<evidence type="ECO:0000256" key="6">
    <source>
        <dbReference type="ARBA" id="ARBA00023136"/>
    </source>
</evidence>
<dbReference type="Pfam" id="PF00892">
    <property type="entry name" value="EamA"/>
    <property type="match status" value="2"/>
</dbReference>
<keyword evidence="3" id="KW-1003">Cell membrane</keyword>
<evidence type="ECO:0000256" key="5">
    <source>
        <dbReference type="ARBA" id="ARBA00022989"/>
    </source>
</evidence>
<keyword evidence="4 7" id="KW-0812">Transmembrane</keyword>
<organism evidence="9 10">
    <name type="scientific">Sedimentibacter hydroxybenzoicus DSM 7310</name>
    <dbReference type="NCBI Taxonomy" id="1123245"/>
    <lineage>
        <taxon>Bacteria</taxon>
        <taxon>Bacillati</taxon>
        <taxon>Bacillota</taxon>
        <taxon>Tissierellia</taxon>
        <taxon>Sedimentibacter</taxon>
    </lineage>
</organism>
<dbReference type="EMBL" id="JACBNQ010000026">
    <property type="protein sequence ID" value="NYB75688.1"/>
    <property type="molecule type" value="Genomic_DNA"/>
</dbReference>
<dbReference type="PANTHER" id="PTHR32322:SF18">
    <property type="entry name" value="S-ADENOSYLMETHIONINE_S-ADENOSYLHOMOCYSTEINE TRANSPORTER"/>
    <property type="match status" value="1"/>
</dbReference>
<comment type="subcellular location">
    <subcellularLocation>
        <location evidence="1">Cell membrane</location>
        <topology evidence="1">Multi-pass membrane protein</topology>
    </subcellularLocation>
</comment>
<protein>
    <submittedName>
        <fullName evidence="9">EamA family transporter</fullName>
    </submittedName>
</protein>
<feature type="transmembrane region" description="Helical" evidence="7">
    <location>
        <begin position="43"/>
        <end position="63"/>
    </location>
</feature>
<keyword evidence="5 7" id="KW-1133">Transmembrane helix</keyword>
<evidence type="ECO:0000256" key="3">
    <source>
        <dbReference type="ARBA" id="ARBA00022475"/>
    </source>
</evidence>
<dbReference type="SUPFAM" id="SSF103481">
    <property type="entry name" value="Multidrug resistance efflux transporter EmrE"/>
    <property type="match status" value="2"/>
</dbReference>
<name>A0A974BMJ2_SEDHY</name>
<dbReference type="RefSeq" id="WP_179239407.1">
    <property type="nucleotide sequence ID" value="NZ_JACBNQ010000026.1"/>
</dbReference>
<dbReference type="AlphaFoldDB" id="A0A974BMJ2"/>
<feature type="transmembrane region" description="Helical" evidence="7">
    <location>
        <begin position="192"/>
        <end position="212"/>
    </location>
</feature>
<feature type="transmembrane region" description="Helical" evidence="7">
    <location>
        <begin position="134"/>
        <end position="152"/>
    </location>
</feature>
<feature type="transmembrane region" description="Helical" evidence="7">
    <location>
        <begin position="103"/>
        <end position="125"/>
    </location>
</feature>
<dbReference type="Proteomes" id="UP000611629">
    <property type="component" value="Unassembled WGS sequence"/>
</dbReference>
<keyword evidence="10" id="KW-1185">Reference proteome</keyword>
<feature type="transmembrane region" description="Helical" evidence="7">
    <location>
        <begin position="254"/>
        <end position="273"/>
    </location>
</feature>
<evidence type="ECO:0000313" key="10">
    <source>
        <dbReference type="Proteomes" id="UP000611629"/>
    </source>
</evidence>
<evidence type="ECO:0000256" key="2">
    <source>
        <dbReference type="ARBA" id="ARBA00007362"/>
    </source>
</evidence>
<dbReference type="Gene3D" id="1.10.3730.20">
    <property type="match status" value="2"/>
</dbReference>
<dbReference type="InterPro" id="IPR050638">
    <property type="entry name" value="AA-Vitamin_Transporters"/>
</dbReference>
<sequence length="299" mass="32670">MDEQKLKSTSELIAVFLIMLAGSCWGIIGVFTRSMSAYGLSSVQITASRCFVVAVSLIIYLALKDRKKFVIDFKDLWYFAGTGIISIIFFNVFYFITINQTPLSLASILLYTAPCFVMIMSAIFFKEKITKQKLIALCLAFSGCVFTTGIISNNEISISGMGIATGVASGFFYALYSIFGSVALKKYHPMTVTVYTFIVASVAILPFCKVGTLTEAVMNNSDLLLDILQIGIISTLIPFLAYTKGLEKLEAGKAAVVAFVEPMVATMTGIIVFKEILTAQNVIGIILIFIAIVLLNMKR</sequence>
<reference evidence="9" key="1">
    <citation type="submission" date="2020-07" db="EMBL/GenBank/DDBJ databases">
        <title>Genomic analysis of a strain of Sedimentibacter Hydroxybenzoicus DSM7310.</title>
        <authorList>
            <person name="Ma S."/>
        </authorList>
    </citation>
    <scope>NUCLEOTIDE SEQUENCE</scope>
    <source>
        <strain evidence="9">DSM 7310</strain>
    </source>
</reference>
<evidence type="ECO:0000259" key="8">
    <source>
        <dbReference type="Pfam" id="PF00892"/>
    </source>
</evidence>
<feature type="transmembrane region" description="Helical" evidence="7">
    <location>
        <begin position="75"/>
        <end position="97"/>
    </location>
</feature>
<proteinExistence type="inferred from homology"/>
<comment type="caution">
    <text evidence="9">The sequence shown here is derived from an EMBL/GenBank/DDBJ whole genome shotgun (WGS) entry which is preliminary data.</text>
</comment>
<comment type="similarity">
    <text evidence="2">Belongs to the EamA transporter family.</text>
</comment>
<feature type="transmembrane region" description="Helical" evidence="7">
    <location>
        <begin position="224"/>
        <end position="242"/>
    </location>
</feature>
<dbReference type="PROSITE" id="PS51257">
    <property type="entry name" value="PROKAR_LIPOPROTEIN"/>
    <property type="match status" value="1"/>
</dbReference>
<evidence type="ECO:0000256" key="1">
    <source>
        <dbReference type="ARBA" id="ARBA00004651"/>
    </source>
</evidence>
<gene>
    <name evidence="9" type="ORF">HZF24_16185</name>
</gene>
<feature type="transmembrane region" description="Helical" evidence="7">
    <location>
        <begin position="12"/>
        <end position="31"/>
    </location>
</feature>
<evidence type="ECO:0000313" key="9">
    <source>
        <dbReference type="EMBL" id="NYB75688.1"/>
    </source>
</evidence>
<feature type="domain" description="EamA" evidence="8">
    <location>
        <begin position="13"/>
        <end position="148"/>
    </location>
</feature>
<dbReference type="InterPro" id="IPR000620">
    <property type="entry name" value="EamA_dom"/>
</dbReference>
<keyword evidence="6 7" id="KW-0472">Membrane</keyword>
<dbReference type="GO" id="GO:0005886">
    <property type="term" value="C:plasma membrane"/>
    <property type="evidence" value="ECO:0007669"/>
    <property type="project" value="UniProtKB-SubCell"/>
</dbReference>
<dbReference type="PANTHER" id="PTHR32322">
    <property type="entry name" value="INNER MEMBRANE TRANSPORTER"/>
    <property type="match status" value="1"/>
</dbReference>
<feature type="transmembrane region" description="Helical" evidence="7">
    <location>
        <begin position="279"/>
        <end position="297"/>
    </location>
</feature>
<feature type="domain" description="EamA" evidence="8">
    <location>
        <begin position="161"/>
        <end position="296"/>
    </location>
</feature>